<feature type="compositionally biased region" description="Low complexity" evidence="1">
    <location>
        <begin position="98"/>
        <end position="111"/>
    </location>
</feature>
<organism evidence="2 3">
    <name type="scientific">Volvox reticuliferus</name>
    <dbReference type="NCBI Taxonomy" id="1737510"/>
    <lineage>
        <taxon>Eukaryota</taxon>
        <taxon>Viridiplantae</taxon>
        <taxon>Chlorophyta</taxon>
        <taxon>core chlorophytes</taxon>
        <taxon>Chlorophyceae</taxon>
        <taxon>CS clade</taxon>
        <taxon>Chlamydomonadales</taxon>
        <taxon>Volvocaceae</taxon>
        <taxon>Volvox</taxon>
    </lineage>
</organism>
<evidence type="ECO:0000313" key="2">
    <source>
        <dbReference type="EMBL" id="GIM06712.1"/>
    </source>
</evidence>
<comment type="caution">
    <text evidence="2">The sequence shown here is derived from an EMBL/GenBank/DDBJ whole genome shotgun (WGS) entry which is preliminary data.</text>
</comment>
<dbReference type="Proteomes" id="UP000722791">
    <property type="component" value="Unassembled WGS sequence"/>
</dbReference>
<evidence type="ECO:0000256" key="1">
    <source>
        <dbReference type="SAM" id="MobiDB-lite"/>
    </source>
</evidence>
<feature type="compositionally biased region" description="Basic residues" evidence="1">
    <location>
        <begin position="218"/>
        <end position="230"/>
    </location>
</feature>
<feature type="region of interest" description="Disordered" evidence="1">
    <location>
        <begin position="27"/>
        <end position="119"/>
    </location>
</feature>
<reference evidence="2" key="1">
    <citation type="journal article" date="2021" name="Proc. Natl. Acad. Sci. U.S.A.">
        <title>Three genomes in the algal genus Volvox reveal the fate of a haploid sex-determining region after a transition to homothallism.</title>
        <authorList>
            <person name="Yamamoto K."/>
            <person name="Hamaji T."/>
            <person name="Kawai-Toyooka H."/>
            <person name="Matsuzaki R."/>
            <person name="Takahashi F."/>
            <person name="Nishimura Y."/>
            <person name="Kawachi M."/>
            <person name="Noguchi H."/>
            <person name="Minakuchi Y."/>
            <person name="Umen J.G."/>
            <person name="Toyoda A."/>
            <person name="Nozaki H."/>
        </authorList>
    </citation>
    <scope>NUCLEOTIDE SEQUENCE</scope>
    <source>
        <strain evidence="2">NIES-3785</strain>
    </source>
</reference>
<feature type="region of interest" description="Disordered" evidence="1">
    <location>
        <begin position="206"/>
        <end position="230"/>
    </location>
</feature>
<proteinExistence type="predicted"/>
<dbReference type="AlphaFoldDB" id="A0A8J4GGC8"/>
<feature type="compositionally biased region" description="Polar residues" evidence="1">
    <location>
        <begin position="56"/>
        <end position="65"/>
    </location>
</feature>
<gene>
    <name evidence="2" type="ORF">Vretimale_10945</name>
</gene>
<sequence>MDAVAYRTRARCRVTVQEPAQRRYCVKRHQEKQSENQRRRRLRKAVASESQHEELNNNFLSQEAGNDQDDSVASNEARAPEMDSQEAGGARKRKCRVLSSPTTSSLSADSAIRPSPDDSDVVIVGEFQSKDRGLVTASDHLTRAPTSVKAEAPTHAADDDLGEDEELRIVGMVGQAAASVTTPTRGHIPRGMPSARLRVTEIRPACSRSSRKTDRCERRRRRRMSRCCSG</sequence>
<name>A0A8J4GGC8_9CHLO</name>
<evidence type="ECO:0000313" key="3">
    <source>
        <dbReference type="Proteomes" id="UP000722791"/>
    </source>
</evidence>
<dbReference type="EMBL" id="BNCQ01000022">
    <property type="protein sequence ID" value="GIM06712.1"/>
    <property type="molecule type" value="Genomic_DNA"/>
</dbReference>
<protein>
    <submittedName>
        <fullName evidence="2">Uncharacterized protein</fullName>
    </submittedName>
</protein>
<accession>A0A8J4GGC8</accession>